<dbReference type="RefSeq" id="WP_112113652.1">
    <property type="nucleotide sequence ID" value="NZ_QLSZ01000009.1"/>
</dbReference>
<gene>
    <name evidence="2" type="ORF">CLV55_10959</name>
</gene>
<organism evidence="2 3">
    <name type="scientific">Flavobacterium aciduliphilum</name>
    <dbReference type="NCBI Taxonomy" id="1101402"/>
    <lineage>
        <taxon>Bacteria</taxon>
        <taxon>Pseudomonadati</taxon>
        <taxon>Bacteroidota</taxon>
        <taxon>Flavobacteriia</taxon>
        <taxon>Flavobacteriales</taxon>
        <taxon>Flavobacteriaceae</taxon>
        <taxon>Flavobacterium</taxon>
    </lineage>
</organism>
<evidence type="ECO:0000313" key="3">
    <source>
        <dbReference type="Proteomes" id="UP000248840"/>
    </source>
</evidence>
<sequence>MKLSQNNIDTGKLIEIYITKNRISKTELGRKINRKGISILRFIESPSMQTGILIDICHAVKHNFLHDLAIQLPSDFTKNEVEDTERISKENEMKALINMLQEENNTLRIQNELLMKLKG</sequence>
<accession>A0A328Y9X3</accession>
<dbReference type="EMBL" id="QLSZ01000009">
    <property type="protein sequence ID" value="RAR70808.1"/>
    <property type="molecule type" value="Genomic_DNA"/>
</dbReference>
<keyword evidence="3" id="KW-1185">Reference proteome</keyword>
<name>A0A328Y9X3_9FLAO</name>
<dbReference type="Proteomes" id="UP000248840">
    <property type="component" value="Unassembled WGS sequence"/>
</dbReference>
<keyword evidence="1" id="KW-0175">Coiled coil</keyword>
<comment type="caution">
    <text evidence="2">The sequence shown here is derived from an EMBL/GenBank/DDBJ whole genome shotgun (WGS) entry which is preliminary data.</text>
</comment>
<proteinExistence type="predicted"/>
<reference evidence="2 3" key="1">
    <citation type="submission" date="2018-06" db="EMBL/GenBank/DDBJ databases">
        <title>Genomic Encyclopedia of Archaeal and Bacterial Type Strains, Phase II (KMG-II): from individual species to whole genera.</title>
        <authorList>
            <person name="Goeker M."/>
        </authorList>
    </citation>
    <scope>NUCLEOTIDE SEQUENCE [LARGE SCALE GENOMIC DNA]</scope>
    <source>
        <strain evidence="2 3">DSM 25663</strain>
    </source>
</reference>
<feature type="coiled-coil region" evidence="1">
    <location>
        <begin position="86"/>
        <end position="117"/>
    </location>
</feature>
<evidence type="ECO:0000256" key="1">
    <source>
        <dbReference type="SAM" id="Coils"/>
    </source>
</evidence>
<dbReference type="OrthoDB" id="1367154at2"/>
<dbReference type="AlphaFoldDB" id="A0A328Y9X3"/>
<evidence type="ECO:0000313" key="2">
    <source>
        <dbReference type="EMBL" id="RAR70808.1"/>
    </source>
</evidence>
<protein>
    <submittedName>
        <fullName evidence="2">Uncharacterized protein</fullName>
    </submittedName>
</protein>